<evidence type="ECO:0000256" key="1">
    <source>
        <dbReference type="SAM" id="MobiDB-lite"/>
    </source>
</evidence>
<evidence type="ECO:0000313" key="3">
    <source>
        <dbReference type="Proteomes" id="UP000807306"/>
    </source>
</evidence>
<dbReference type="PANTHER" id="PTHR34066:SF1">
    <property type="entry name" value="DUF1764 FAMILY PROTEIN"/>
    <property type="match status" value="1"/>
</dbReference>
<feature type="compositionally biased region" description="Basic and acidic residues" evidence="1">
    <location>
        <begin position="79"/>
        <end position="117"/>
    </location>
</feature>
<protein>
    <submittedName>
        <fullName evidence="2">Uncharacterized protein</fullName>
    </submittedName>
</protein>
<dbReference type="EMBL" id="MU157833">
    <property type="protein sequence ID" value="KAF9532074.1"/>
    <property type="molecule type" value="Genomic_DNA"/>
</dbReference>
<dbReference type="AlphaFoldDB" id="A0A9P6EP01"/>
<dbReference type="OrthoDB" id="20835at2759"/>
<proteinExistence type="predicted"/>
<feature type="compositionally biased region" description="Polar residues" evidence="1">
    <location>
        <begin position="66"/>
        <end position="76"/>
    </location>
</feature>
<accession>A0A9P6EP01</accession>
<organism evidence="2 3">
    <name type="scientific">Crepidotus variabilis</name>
    <dbReference type="NCBI Taxonomy" id="179855"/>
    <lineage>
        <taxon>Eukaryota</taxon>
        <taxon>Fungi</taxon>
        <taxon>Dikarya</taxon>
        <taxon>Basidiomycota</taxon>
        <taxon>Agaricomycotina</taxon>
        <taxon>Agaricomycetes</taxon>
        <taxon>Agaricomycetidae</taxon>
        <taxon>Agaricales</taxon>
        <taxon>Agaricineae</taxon>
        <taxon>Crepidotaceae</taxon>
        <taxon>Crepidotus</taxon>
    </lineage>
</organism>
<reference evidence="2" key="1">
    <citation type="submission" date="2020-11" db="EMBL/GenBank/DDBJ databases">
        <authorList>
            <consortium name="DOE Joint Genome Institute"/>
            <person name="Ahrendt S."/>
            <person name="Riley R."/>
            <person name="Andreopoulos W."/>
            <person name="Labutti K."/>
            <person name="Pangilinan J."/>
            <person name="Ruiz-Duenas F.J."/>
            <person name="Barrasa J.M."/>
            <person name="Sanchez-Garcia M."/>
            <person name="Camarero S."/>
            <person name="Miyauchi S."/>
            <person name="Serrano A."/>
            <person name="Linde D."/>
            <person name="Babiker R."/>
            <person name="Drula E."/>
            <person name="Ayuso-Fernandez I."/>
            <person name="Pacheco R."/>
            <person name="Padilla G."/>
            <person name="Ferreira P."/>
            <person name="Barriuso J."/>
            <person name="Kellner H."/>
            <person name="Castanera R."/>
            <person name="Alfaro M."/>
            <person name="Ramirez L."/>
            <person name="Pisabarro A.G."/>
            <person name="Kuo A."/>
            <person name="Tritt A."/>
            <person name="Lipzen A."/>
            <person name="He G."/>
            <person name="Yan M."/>
            <person name="Ng V."/>
            <person name="Cullen D."/>
            <person name="Martin F."/>
            <person name="Rosso M.-N."/>
            <person name="Henrissat B."/>
            <person name="Hibbett D."/>
            <person name="Martinez A.T."/>
            <person name="Grigoriev I.V."/>
        </authorList>
    </citation>
    <scope>NUCLEOTIDE SEQUENCE</scope>
    <source>
        <strain evidence="2">CBS 506.95</strain>
    </source>
</reference>
<comment type="caution">
    <text evidence="2">The sequence shown here is derived from an EMBL/GenBank/DDBJ whole genome shotgun (WGS) entry which is preliminary data.</text>
</comment>
<feature type="compositionally biased region" description="Low complexity" evidence="1">
    <location>
        <begin position="39"/>
        <end position="54"/>
    </location>
</feature>
<dbReference type="Proteomes" id="UP000807306">
    <property type="component" value="Unassembled WGS sequence"/>
</dbReference>
<dbReference type="Pfam" id="PF08576">
    <property type="entry name" value="DUF1764"/>
    <property type="match status" value="1"/>
</dbReference>
<gene>
    <name evidence="2" type="ORF">CPB83DRAFT_56702</name>
</gene>
<dbReference type="PANTHER" id="PTHR34066">
    <property type="entry name" value="GROWTH FACTOR 2"/>
    <property type="match status" value="1"/>
</dbReference>
<name>A0A9P6EP01_9AGAR</name>
<evidence type="ECO:0000313" key="2">
    <source>
        <dbReference type="EMBL" id="KAF9532074.1"/>
    </source>
</evidence>
<keyword evidence="3" id="KW-1185">Reference proteome</keyword>
<sequence>MSEIDDIFASKGKAKEISASPTIKSSKKKKRVSVHLDTSSSSSEIKDAASSSLSPSKKRRQPETVVDTSNNLSGPSKRQKIDDSKNSKPGKGEKSKQAQDDLTNFKDSRGSSDRKKTAEGWLVYKEDELGISQEGGGMISLCFSVYFTASVLQTPRCVPLIVIAVFKWNENLPTNQRY</sequence>
<feature type="region of interest" description="Disordered" evidence="1">
    <location>
        <begin position="1"/>
        <end position="117"/>
    </location>
</feature>
<dbReference type="InterPro" id="IPR013885">
    <property type="entry name" value="DUF1764_euk"/>
</dbReference>